<sequence>MGCASSKEPDNGVQSRNDPFRTVTELRDVRQLISSDVKDDVTRRKLLQLAGKSPQAWNGCQAKDVVGVLMEELVDQEKEEELIKTTVTGSVDPPPVQAVHISQPAVVQYTPAPGVPSSTQAAPQVSKDPAPTHTVHHVVHAPPSTVYIREPMAAPRPGLGSAILTGVVAGRVAGRTAARRRRC</sequence>
<name>A0AAW1NQP1_9CHLO</name>
<dbReference type="EMBL" id="JALJOQ010000127">
    <property type="protein sequence ID" value="KAK9795539.1"/>
    <property type="molecule type" value="Genomic_DNA"/>
</dbReference>
<keyword evidence="3" id="KW-1185">Reference proteome</keyword>
<evidence type="ECO:0000313" key="3">
    <source>
        <dbReference type="Proteomes" id="UP001465755"/>
    </source>
</evidence>
<evidence type="ECO:0000256" key="1">
    <source>
        <dbReference type="SAM" id="MobiDB-lite"/>
    </source>
</evidence>
<dbReference type="Proteomes" id="UP001465755">
    <property type="component" value="Unassembled WGS sequence"/>
</dbReference>
<protein>
    <submittedName>
        <fullName evidence="2">Uncharacterized protein</fullName>
    </submittedName>
</protein>
<reference evidence="2 3" key="1">
    <citation type="journal article" date="2024" name="Nat. Commun.">
        <title>Phylogenomics reveals the evolutionary origins of lichenization in chlorophyte algae.</title>
        <authorList>
            <person name="Puginier C."/>
            <person name="Libourel C."/>
            <person name="Otte J."/>
            <person name="Skaloud P."/>
            <person name="Haon M."/>
            <person name="Grisel S."/>
            <person name="Petersen M."/>
            <person name="Berrin J.G."/>
            <person name="Delaux P.M."/>
            <person name="Dal Grande F."/>
            <person name="Keller J."/>
        </authorList>
    </citation>
    <scope>NUCLEOTIDE SEQUENCE [LARGE SCALE GENOMIC DNA]</scope>
    <source>
        <strain evidence="2 3">SAG 2036</strain>
    </source>
</reference>
<evidence type="ECO:0000313" key="2">
    <source>
        <dbReference type="EMBL" id="KAK9795539.1"/>
    </source>
</evidence>
<dbReference type="AlphaFoldDB" id="A0AAW1NQP1"/>
<accession>A0AAW1NQP1</accession>
<comment type="caution">
    <text evidence="2">The sequence shown here is derived from an EMBL/GenBank/DDBJ whole genome shotgun (WGS) entry which is preliminary data.</text>
</comment>
<proteinExistence type="predicted"/>
<feature type="region of interest" description="Disordered" evidence="1">
    <location>
        <begin position="1"/>
        <end position="20"/>
    </location>
</feature>
<gene>
    <name evidence="2" type="ORF">WJX73_001216</name>
</gene>
<organism evidence="2 3">
    <name type="scientific">Symbiochloris irregularis</name>
    <dbReference type="NCBI Taxonomy" id="706552"/>
    <lineage>
        <taxon>Eukaryota</taxon>
        <taxon>Viridiplantae</taxon>
        <taxon>Chlorophyta</taxon>
        <taxon>core chlorophytes</taxon>
        <taxon>Trebouxiophyceae</taxon>
        <taxon>Trebouxiales</taxon>
        <taxon>Trebouxiaceae</taxon>
        <taxon>Symbiochloris</taxon>
    </lineage>
</organism>